<dbReference type="Proteomes" id="UP001162483">
    <property type="component" value="Unassembled WGS sequence"/>
</dbReference>
<evidence type="ECO:0000313" key="7">
    <source>
        <dbReference type="EMBL" id="CAI9533780.1"/>
    </source>
</evidence>
<keyword evidence="3 5" id="KW-0378">Hydrolase</keyword>
<comment type="caution">
    <text evidence="7">The sequence shown here is derived from an EMBL/GenBank/DDBJ whole genome shotgun (WGS) entry which is preliminary data.</text>
</comment>
<evidence type="ECO:0000256" key="3">
    <source>
        <dbReference type="ARBA" id="ARBA00022801"/>
    </source>
</evidence>
<evidence type="ECO:0000313" key="8">
    <source>
        <dbReference type="Proteomes" id="UP001162483"/>
    </source>
</evidence>
<dbReference type="InterPro" id="IPR022682">
    <property type="entry name" value="Calpain_domain_III"/>
</dbReference>
<feature type="active site" evidence="5">
    <location>
        <position position="63"/>
    </location>
</feature>
<dbReference type="Gene3D" id="3.90.70.10">
    <property type="entry name" value="Cysteine proteinases"/>
    <property type="match status" value="1"/>
</dbReference>
<dbReference type="InterPro" id="IPR022683">
    <property type="entry name" value="Calpain_III"/>
</dbReference>
<dbReference type="InterPro" id="IPR001300">
    <property type="entry name" value="Peptidase_C2_calpain_cat"/>
</dbReference>
<dbReference type="InterPro" id="IPR022684">
    <property type="entry name" value="Calpain_cysteine_protease"/>
</dbReference>
<evidence type="ECO:0000256" key="5">
    <source>
        <dbReference type="PROSITE-ProRule" id="PRU00239"/>
    </source>
</evidence>
<sequence length="496" mass="56393">MSAAQDFQALHAGCREDLFDDEKFPQNIPGVEWRRPPEFCSHPQFIESGASTSDVCQGELGDCWLLSSMTSLTLHPQLFSRVVPENQTFSRSHGYRGIFHFKLWRFGDWLDVIIDDKLPTKNNVLIYSKSHTRGEMWSPLLEKAYAKVSGGYLALQGGTIPEALEDFTGGLAEVLSLSRHTPEETWELIVQSAHSRFPMACYIEVAEHGEVGQVNEDGLVLGHAYSILGAKEVQHDSGDVTLIRLRNPWGFTEYNGPWSDKSPEWRSVSDEEQKQLNLQKEDGEFWMLCEDFCSFFSWMVICHTNLDSPHCEVTHLRGRWQRGVNAGGGRRLRTFFNNPQFRLRVGGSSDQEAGHNNEQDEHWRVLLELMQTDGGAQKLHIACHLYQVPQDLVSRPRLDRGFFTRNRPVCDTGEPQNSRGGVTMRVHLPAGEYVIVPSTYDANQEGNFYIRVCCERDAGSSAPCWRQLEQQATEMIHQQTSAEKMTKALYVPQNPR</sequence>
<evidence type="ECO:0000256" key="4">
    <source>
        <dbReference type="ARBA" id="ARBA00022807"/>
    </source>
</evidence>
<dbReference type="Gene3D" id="2.60.120.380">
    <property type="match status" value="1"/>
</dbReference>
<dbReference type="SUPFAM" id="SSF54001">
    <property type="entry name" value="Cysteine proteinases"/>
    <property type="match status" value="1"/>
</dbReference>
<keyword evidence="2 5" id="KW-0645">Protease</keyword>
<dbReference type="EMBL" id="CATNWA010000155">
    <property type="protein sequence ID" value="CAI9533780.1"/>
    <property type="molecule type" value="Genomic_DNA"/>
</dbReference>
<proteinExistence type="inferred from homology"/>
<name>A0ABN9AG22_9NEOB</name>
<dbReference type="PRINTS" id="PR00704">
    <property type="entry name" value="CALPAIN"/>
</dbReference>
<reference evidence="7" key="1">
    <citation type="submission" date="2023-05" db="EMBL/GenBank/DDBJ databases">
        <authorList>
            <person name="Stuckert A."/>
        </authorList>
    </citation>
    <scope>NUCLEOTIDE SEQUENCE</scope>
</reference>
<evidence type="ECO:0000259" key="6">
    <source>
        <dbReference type="PROSITE" id="PS50203"/>
    </source>
</evidence>
<feature type="domain" description="Calpain catalytic" evidence="6">
    <location>
        <begin position="16"/>
        <end position="305"/>
    </location>
</feature>
<dbReference type="PANTHER" id="PTHR10183:SF393">
    <property type="entry name" value="CALPAIN-LIKE ISOFORM X1"/>
    <property type="match status" value="1"/>
</dbReference>
<dbReference type="PROSITE" id="PS50203">
    <property type="entry name" value="CALPAIN_CAT"/>
    <property type="match status" value="1"/>
</dbReference>
<feature type="active site" evidence="5">
    <location>
        <position position="223"/>
    </location>
</feature>
<keyword evidence="8" id="KW-1185">Reference proteome</keyword>
<dbReference type="SMART" id="SM00230">
    <property type="entry name" value="CysPc"/>
    <property type="match status" value="1"/>
</dbReference>
<dbReference type="SUPFAM" id="SSF49758">
    <property type="entry name" value="Calpain large subunit, middle domain (domain III)"/>
    <property type="match status" value="1"/>
</dbReference>
<accession>A0ABN9AG22</accession>
<gene>
    <name evidence="7" type="ORF">SPARVUS_LOCUS489743</name>
</gene>
<dbReference type="Pfam" id="PF01067">
    <property type="entry name" value="Calpain_III"/>
    <property type="match status" value="1"/>
</dbReference>
<dbReference type="PROSITE" id="PS00139">
    <property type="entry name" value="THIOL_PROTEASE_CYS"/>
    <property type="match status" value="1"/>
</dbReference>
<dbReference type="CDD" id="cd00044">
    <property type="entry name" value="CysPc"/>
    <property type="match status" value="1"/>
</dbReference>
<dbReference type="Pfam" id="PF00648">
    <property type="entry name" value="Peptidase_C2"/>
    <property type="match status" value="1"/>
</dbReference>
<dbReference type="SMART" id="SM00720">
    <property type="entry name" value="calpain_III"/>
    <property type="match status" value="1"/>
</dbReference>
<dbReference type="InterPro" id="IPR036213">
    <property type="entry name" value="Calpain_III_sf"/>
</dbReference>
<feature type="active site" evidence="5">
    <location>
        <position position="247"/>
    </location>
</feature>
<dbReference type="InterPro" id="IPR038765">
    <property type="entry name" value="Papain-like_cys_pep_sf"/>
</dbReference>
<keyword evidence="4 5" id="KW-0788">Thiol protease</keyword>
<evidence type="ECO:0000256" key="1">
    <source>
        <dbReference type="ARBA" id="ARBA00007623"/>
    </source>
</evidence>
<feature type="non-terminal residue" evidence="7">
    <location>
        <position position="496"/>
    </location>
</feature>
<evidence type="ECO:0000256" key="2">
    <source>
        <dbReference type="ARBA" id="ARBA00022670"/>
    </source>
</evidence>
<organism evidence="7 8">
    <name type="scientific">Staurois parvus</name>
    <dbReference type="NCBI Taxonomy" id="386267"/>
    <lineage>
        <taxon>Eukaryota</taxon>
        <taxon>Metazoa</taxon>
        <taxon>Chordata</taxon>
        <taxon>Craniata</taxon>
        <taxon>Vertebrata</taxon>
        <taxon>Euteleostomi</taxon>
        <taxon>Amphibia</taxon>
        <taxon>Batrachia</taxon>
        <taxon>Anura</taxon>
        <taxon>Neobatrachia</taxon>
        <taxon>Ranoidea</taxon>
        <taxon>Ranidae</taxon>
        <taxon>Staurois</taxon>
    </lineage>
</organism>
<protein>
    <recommendedName>
        <fullName evidence="6">Calpain catalytic domain-containing protein</fullName>
    </recommendedName>
</protein>
<dbReference type="InterPro" id="IPR000169">
    <property type="entry name" value="Pept_cys_AS"/>
</dbReference>
<dbReference type="PANTHER" id="PTHR10183">
    <property type="entry name" value="CALPAIN"/>
    <property type="match status" value="1"/>
</dbReference>
<comment type="similarity">
    <text evidence="1">Belongs to the peptidase C2 family.</text>
</comment>